<keyword evidence="2" id="KW-1185">Reference proteome</keyword>
<sequence length="78" mass="8858">MRSFLNRGPLLEGVAAGCRLHTCLQFLHLAIGDLRSCWMIRLRLIINLLDLFWKSIHGHPLQLLCYQQSSPCLPSISA</sequence>
<protein>
    <submittedName>
        <fullName evidence="1">Uncharacterized protein</fullName>
    </submittedName>
</protein>
<organism evidence="1 2">
    <name type="scientific">Ataeniobius toweri</name>
    <dbReference type="NCBI Taxonomy" id="208326"/>
    <lineage>
        <taxon>Eukaryota</taxon>
        <taxon>Metazoa</taxon>
        <taxon>Chordata</taxon>
        <taxon>Craniata</taxon>
        <taxon>Vertebrata</taxon>
        <taxon>Euteleostomi</taxon>
        <taxon>Actinopterygii</taxon>
        <taxon>Neopterygii</taxon>
        <taxon>Teleostei</taxon>
        <taxon>Neoteleostei</taxon>
        <taxon>Acanthomorphata</taxon>
        <taxon>Ovalentaria</taxon>
        <taxon>Atherinomorphae</taxon>
        <taxon>Cyprinodontiformes</taxon>
        <taxon>Goodeidae</taxon>
        <taxon>Ataeniobius</taxon>
    </lineage>
</organism>
<name>A0ABU7BSL9_9TELE</name>
<accession>A0ABU7BSL9</accession>
<proteinExistence type="predicted"/>
<evidence type="ECO:0000313" key="1">
    <source>
        <dbReference type="EMBL" id="MED6253622.1"/>
    </source>
</evidence>
<gene>
    <name evidence="1" type="ORF">ATANTOWER_020239</name>
</gene>
<evidence type="ECO:0000313" key="2">
    <source>
        <dbReference type="Proteomes" id="UP001345963"/>
    </source>
</evidence>
<comment type="caution">
    <text evidence="1">The sequence shown here is derived from an EMBL/GenBank/DDBJ whole genome shotgun (WGS) entry which is preliminary data.</text>
</comment>
<dbReference type="EMBL" id="JAHUTI010068885">
    <property type="protein sequence ID" value="MED6253622.1"/>
    <property type="molecule type" value="Genomic_DNA"/>
</dbReference>
<dbReference type="Proteomes" id="UP001345963">
    <property type="component" value="Unassembled WGS sequence"/>
</dbReference>
<reference evidence="1 2" key="1">
    <citation type="submission" date="2021-07" db="EMBL/GenBank/DDBJ databases">
        <authorList>
            <person name="Palmer J.M."/>
        </authorList>
    </citation>
    <scope>NUCLEOTIDE SEQUENCE [LARGE SCALE GENOMIC DNA]</scope>
    <source>
        <strain evidence="1 2">AT_MEX2019</strain>
        <tissue evidence="1">Muscle</tissue>
    </source>
</reference>